<organism evidence="10 11">
    <name type="scientific">Gallibacterium genomosp. 2</name>
    <dbReference type="NCBI Taxonomy" id="155517"/>
    <lineage>
        <taxon>Bacteria</taxon>
        <taxon>Pseudomonadati</taxon>
        <taxon>Pseudomonadota</taxon>
        <taxon>Gammaproteobacteria</taxon>
        <taxon>Pasteurellales</taxon>
        <taxon>Pasteurellaceae</taxon>
        <taxon>Gallibacterium</taxon>
    </lineage>
</organism>
<keyword evidence="4 7" id="KW-0133">Cell shape</keyword>
<gene>
    <name evidence="10" type="ORF">P375_07925</name>
</gene>
<dbReference type="Pfam" id="PF20142">
    <property type="entry name" value="Scaffold"/>
    <property type="match status" value="1"/>
</dbReference>
<evidence type="ECO:0000259" key="9">
    <source>
        <dbReference type="PROSITE" id="PS52029"/>
    </source>
</evidence>
<feature type="domain" description="L,D-TPase catalytic" evidence="9">
    <location>
        <begin position="231"/>
        <end position="406"/>
    </location>
</feature>
<evidence type="ECO:0000313" key="10">
    <source>
        <dbReference type="EMBL" id="KGQ31378.1"/>
    </source>
</evidence>
<dbReference type="InterPro" id="IPR005490">
    <property type="entry name" value="LD_TPept_cat_dom"/>
</dbReference>
<dbReference type="PANTHER" id="PTHR41533:SF1">
    <property type="entry name" value="L,D-TRANSPEPTIDASE YCBB-RELATED"/>
    <property type="match status" value="1"/>
</dbReference>
<proteinExistence type="inferred from homology"/>
<dbReference type="SUPFAM" id="SSF141523">
    <property type="entry name" value="L,D-transpeptidase catalytic domain-like"/>
    <property type="match status" value="1"/>
</dbReference>
<sequence length="469" mass="53539">MLLKKHVLTTMFLSSLMITSSFAEENGTENKNNQEESTVAVVTEDQTQAQLLKLKEVMKDVQLVFPEKLAEIYAARDFSPIWQDENAKNQFLQDYALLGLTNVSNDVKAQLERLSHVEKNSLAADILVSDSWLNYLNYVSNVRSNAQNWLYDSYRYRAQLPSDEVINAWLDAVSQQQLAAFVAKFDQVNHRYAQTKKTILSELTKSTADNNVLAKLAINLQRLRFIPDFETGIFVNIPTFQLHYYRNGEEILSSRVIVGKKARKTPVMMSKLSNIVVNPPWNAPVRLINEDLIPKVRKDPSYIYRNGYTIIDSKGNTIDPYTIDWENMTAKRFPYRLRQAPGGDSALGNFKFNMPSKDAIYLHDTPNHRLFNNKNRAISSGCIRVNKSDELATLLLTEAGWSVDKKAQVLKSRKTVSVPIQSTNPVYLYYVTAWADAQGEIHTVADIYGYDQKLSLNEENKSLLQQYLL</sequence>
<reference evidence="10 11" key="1">
    <citation type="submission" date="2014-08" db="EMBL/GenBank/DDBJ databases">
        <title>Chaperone-usher fimbriae in a diverse selection of Gallibacterium genomes.</title>
        <authorList>
            <person name="Kudirkiene E."/>
            <person name="Bager R.J."/>
            <person name="Johnson T.J."/>
            <person name="Bojesen A.M."/>
        </authorList>
    </citation>
    <scope>NUCLEOTIDE SEQUENCE [LARGE SCALE GENOMIC DNA]</scope>
    <source>
        <strain evidence="10 11">CCM5976</strain>
    </source>
</reference>
<feature type="signal peptide" evidence="8">
    <location>
        <begin position="1"/>
        <end position="23"/>
    </location>
</feature>
<protein>
    <submittedName>
        <fullName evidence="10">L,D-transpeptidase</fullName>
    </submittedName>
</protein>
<evidence type="ECO:0000256" key="6">
    <source>
        <dbReference type="ARBA" id="ARBA00023316"/>
    </source>
</evidence>
<dbReference type="GO" id="GO:0008360">
    <property type="term" value="P:regulation of cell shape"/>
    <property type="evidence" value="ECO:0007669"/>
    <property type="project" value="UniProtKB-UniRule"/>
</dbReference>
<evidence type="ECO:0000256" key="8">
    <source>
        <dbReference type="SAM" id="SignalP"/>
    </source>
</evidence>
<comment type="caution">
    <text evidence="10">The sequence shown here is derived from an EMBL/GenBank/DDBJ whole genome shotgun (WGS) entry which is preliminary data.</text>
</comment>
<dbReference type="Pfam" id="PF03734">
    <property type="entry name" value="YkuD"/>
    <property type="match status" value="1"/>
</dbReference>
<comment type="similarity">
    <text evidence="2">Belongs to the YkuD family.</text>
</comment>
<keyword evidence="8" id="KW-0732">Signal</keyword>
<keyword evidence="11" id="KW-1185">Reference proteome</keyword>
<dbReference type="Gene3D" id="2.40.440.10">
    <property type="entry name" value="L,D-transpeptidase catalytic domain-like"/>
    <property type="match status" value="1"/>
</dbReference>
<evidence type="ECO:0000256" key="5">
    <source>
        <dbReference type="ARBA" id="ARBA00022984"/>
    </source>
</evidence>
<dbReference type="GO" id="GO:0009252">
    <property type="term" value="P:peptidoglycan biosynthetic process"/>
    <property type="evidence" value="ECO:0007669"/>
    <property type="project" value="UniProtKB-UniPathway"/>
</dbReference>
<keyword evidence="3" id="KW-0808">Transferase</keyword>
<feature type="active site" description="Nucleophile" evidence="7">
    <location>
        <position position="382"/>
    </location>
</feature>
<dbReference type="UniPathway" id="UPA00219"/>
<feature type="chain" id="PRO_5001996967" evidence="8">
    <location>
        <begin position="24"/>
        <end position="469"/>
    </location>
</feature>
<dbReference type="PANTHER" id="PTHR41533">
    <property type="entry name" value="L,D-TRANSPEPTIDASE HI_1667-RELATED"/>
    <property type="match status" value="1"/>
</dbReference>
<accession>A0A0A2XGU2</accession>
<comment type="pathway">
    <text evidence="1 7">Cell wall biogenesis; peptidoglycan biosynthesis.</text>
</comment>
<dbReference type="AlphaFoldDB" id="A0A0A2XGU2"/>
<feature type="active site" description="Proton donor/acceptor" evidence="7">
    <location>
        <position position="363"/>
    </location>
</feature>
<dbReference type="InterPro" id="IPR045380">
    <property type="entry name" value="LD_TPept_scaffold_dom"/>
</dbReference>
<evidence type="ECO:0000256" key="3">
    <source>
        <dbReference type="ARBA" id="ARBA00022679"/>
    </source>
</evidence>
<dbReference type="PROSITE" id="PS52029">
    <property type="entry name" value="LD_TPASE"/>
    <property type="match status" value="1"/>
</dbReference>
<dbReference type="InterPro" id="IPR038063">
    <property type="entry name" value="Transpep_catalytic_dom"/>
</dbReference>
<dbReference type="RefSeq" id="WP_039135883.1">
    <property type="nucleotide sequence ID" value="NZ_JPXY01000034.1"/>
</dbReference>
<evidence type="ECO:0000256" key="2">
    <source>
        <dbReference type="ARBA" id="ARBA00005992"/>
    </source>
</evidence>
<dbReference type="InterPro" id="IPR052905">
    <property type="entry name" value="LD-transpeptidase_YkuD-like"/>
</dbReference>
<dbReference type="GO" id="GO:0004180">
    <property type="term" value="F:carboxypeptidase activity"/>
    <property type="evidence" value="ECO:0007669"/>
    <property type="project" value="UniProtKB-ARBA"/>
</dbReference>
<name>A0A0A2XGU2_9PAST</name>
<evidence type="ECO:0000313" key="11">
    <source>
        <dbReference type="Proteomes" id="UP000030418"/>
    </source>
</evidence>
<dbReference type="GO" id="GO:0071555">
    <property type="term" value="P:cell wall organization"/>
    <property type="evidence" value="ECO:0007669"/>
    <property type="project" value="UniProtKB-UniRule"/>
</dbReference>
<evidence type="ECO:0000256" key="1">
    <source>
        <dbReference type="ARBA" id="ARBA00004752"/>
    </source>
</evidence>
<keyword evidence="6 7" id="KW-0961">Cell wall biogenesis/degradation</keyword>
<evidence type="ECO:0000256" key="7">
    <source>
        <dbReference type="PROSITE-ProRule" id="PRU01373"/>
    </source>
</evidence>
<dbReference type="GO" id="GO:0016740">
    <property type="term" value="F:transferase activity"/>
    <property type="evidence" value="ECO:0007669"/>
    <property type="project" value="UniProtKB-KW"/>
</dbReference>
<keyword evidence="5 7" id="KW-0573">Peptidoglycan synthesis</keyword>
<dbReference type="EMBL" id="JPXY01000034">
    <property type="protein sequence ID" value="KGQ31378.1"/>
    <property type="molecule type" value="Genomic_DNA"/>
</dbReference>
<evidence type="ECO:0000256" key="4">
    <source>
        <dbReference type="ARBA" id="ARBA00022960"/>
    </source>
</evidence>
<dbReference type="Proteomes" id="UP000030418">
    <property type="component" value="Unassembled WGS sequence"/>
</dbReference>
<dbReference type="CDD" id="cd16913">
    <property type="entry name" value="YkuD_like"/>
    <property type="match status" value="1"/>
</dbReference>